<keyword evidence="1" id="KW-0472">Membrane</keyword>
<organism evidence="2 3">
    <name type="scientific">Actinophytocola oryzae</name>
    <dbReference type="NCBI Taxonomy" id="502181"/>
    <lineage>
        <taxon>Bacteria</taxon>
        <taxon>Bacillati</taxon>
        <taxon>Actinomycetota</taxon>
        <taxon>Actinomycetes</taxon>
        <taxon>Pseudonocardiales</taxon>
        <taxon>Pseudonocardiaceae</taxon>
    </lineage>
</organism>
<protein>
    <submittedName>
        <fullName evidence="2">Uncharacterized protein</fullName>
    </submittedName>
</protein>
<gene>
    <name evidence="2" type="ORF">CLV71_114154</name>
</gene>
<keyword evidence="3" id="KW-1185">Reference proteome</keyword>
<evidence type="ECO:0000313" key="3">
    <source>
        <dbReference type="Proteomes" id="UP000294927"/>
    </source>
</evidence>
<proteinExistence type="predicted"/>
<feature type="transmembrane region" description="Helical" evidence="1">
    <location>
        <begin position="28"/>
        <end position="49"/>
    </location>
</feature>
<evidence type="ECO:0000313" key="2">
    <source>
        <dbReference type="EMBL" id="TDV44244.1"/>
    </source>
</evidence>
<comment type="caution">
    <text evidence="2">The sequence shown here is derived from an EMBL/GenBank/DDBJ whole genome shotgun (WGS) entry which is preliminary data.</text>
</comment>
<dbReference type="PANTHER" id="PTHR43568:SF1">
    <property type="entry name" value="P PROTEIN"/>
    <property type="match status" value="1"/>
</dbReference>
<reference evidence="2 3" key="1">
    <citation type="submission" date="2019-03" db="EMBL/GenBank/DDBJ databases">
        <title>Genomic Encyclopedia of Archaeal and Bacterial Type Strains, Phase II (KMG-II): from individual species to whole genera.</title>
        <authorList>
            <person name="Goeker M."/>
        </authorList>
    </citation>
    <scope>NUCLEOTIDE SEQUENCE [LARGE SCALE GENOMIC DNA]</scope>
    <source>
        <strain evidence="2 3">DSM 45499</strain>
    </source>
</reference>
<accession>A0A4R7V602</accession>
<sequence length="55" mass="6022">MTAIGPSANVVVLGIAKRNGTPISFWEFIRMGAVVTVITVVIAAPYLWLRYFVLV</sequence>
<dbReference type="AlphaFoldDB" id="A0A4R7V602"/>
<name>A0A4R7V602_9PSEU</name>
<dbReference type="PANTHER" id="PTHR43568">
    <property type="entry name" value="P PROTEIN"/>
    <property type="match status" value="1"/>
</dbReference>
<keyword evidence="1" id="KW-1133">Transmembrane helix</keyword>
<dbReference type="InterPro" id="IPR051475">
    <property type="entry name" value="Diverse_Ion_Transporter"/>
</dbReference>
<evidence type="ECO:0000256" key="1">
    <source>
        <dbReference type="SAM" id="Phobius"/>
    </source>
</evidence>
<keyword evidence="1" id="KW-0812">Transmembrane</keyword>
<dbReference type="Proteomes" id="UP000294927">
    <property type="component" value="Unassembled WGS sequence"/>
</dbReference>
<dbReference type="EMBL" id="SOCP01000014">
    <property type="protein sequence ID" value="TDV44244.1"/>
    <property type="molecule type" value="Genomic_DNA"/>
</dbReference>